<keyword evidence="4" id="KW-1185">Reference proteome</keyword>
<feature type="transmembrane region" description="Helical" evidence="1">
    <location>
        <begin position="247"/>
        <end position="266"/>
    </location>
</feature>
<dbReference type="AlphaFoldDB" id="A0A839EYL5"/>
<dbReference type="Pfam" id="PF00498">
    <property type="entry name" value="FHA"/>
    <property type="match status" value="1"/>
</dbReference>
<evidence type="ECO:0000313" key="4">
    <source>
        <dbReference type="Proteomes" id="UP000550401"/>
    </source>
</evidence>
<keyword evidence="1" id="KW-0812">Transmembrane</keyword>
<dbReference type="PROSITE" id="PS50006">
    <property type="entry name" value="FHA_DOMAIN"/>
    <property type="match status" value="1"/>
</dbReference>
<dbReference type="InterPro" id="IPR000253">
    <property type="entry name" value="FHA_dom"/>
</dbReference>
<dbReference type="Gene3D" id="2.60.200.20">
    <property type="match status" value="2"/>
</dbReference>
<evidence type="ECO:0000256" key="1">
    <source>
        <dbReference type="SAM" id="Phobius"/>
    </source>
</evidence>
<dbReference type="Proteomes" id="UP000550401">
    <property type="component" value="Unassembled WGS sequence"/>
</dbReference>
<dbReference type="CDD" id="cd00060">
    <property type="entry name" value="FHA"/>
    <property type="match status" value="2"/>
</dbReference>
<gene>
    <name evidence="3" type="ORF">FHW12_000479</name>
</gene>
<accession>A0A839EYL5</accession>
<dbReference type="SMART" id="SM00240">
    <property type="entry name" value="FHA"/>
    <property type="match status" value="2"/>
</dbReference>
<organism evidence="3 4">
    <name type="scientific">Dokdonella fugitiva</name>
    <dbReference type="NCBI Taxonomy" id="328517"/>
    <lineage>
        <taxon>Bacteria</taxon>
        <taxon>Pseudomonadati</taxon>
        <taxon>Pseudomonadota</taxon>
        <taxon>Gammaproteobacteria</taxon>
        <taxon>Lysobacterales</taxon>
        <taxon>Rhodanobacteraceae</taxon>
        <taxon>Dokdonella</taxon>
    </lineage>
</organism>
<evidence type="ECO:0000313" key="3">
    <source>
        <dbReference type="EMBL" id="MBA8886288.1"/>
    </source>
</evidence>
<dbReference type="Pfam" id="PF16697">
    <property type="entry name" value="Yop-YscD_cpl"/>
    <property type="match status" value="1"/>
</dbReference>
<dbReference type="InterPro" id="IPR008984">
    <property type="entry name" value="SMAD_FHA_dom_sf"/>
</dbReference>
<protein>
    <submittedName>
        <fullName evidence="3">PSer/pThr/pTyr-binding forkhead associated (FHA) protein</fullName>
    </submittedName>
</protein>
<comment type="caution">
    <text evidence="3">The sequence shown here is derived from an EMBL/GenBank/DDBJ whole genome shotgun (WGS) entry which is preliminary data.</text>
</comment>
<dbReference type="SUPFAM" id="SSF49879">
    <property type="entry name" value="SMAD/FHA domain"/>
    <property type="match status" value="2"/>
</dbReference>
<keyword evidence="1" id="KW-0472">Membrane</keyword>
<dbReference type="RefSeq" id="WP_182529380.1">
    <property type="nucleotide sequence ID" value="NZ_JACGXL010000001.1"/>
</dbReference>
<name>A0A839EYL5_9GAMM</name>
<proteinExistence type="predicted"/>
<dbReference type="EMBL" id="JACGXL010000001">
    <property type="protein sequence ID" value="MBA8886288.1"/>
    <property type="molecule type" value="Genomic_DNA"/>
</dbReference>
<feature type="domain" description="FHA" evidence="2">
    <location>
        <begin position="138"/>
        <end position="187"/>
    </location>
</feature>
<keyword evidence="1" id="KW-1133">Transmembrane helix</keyword>
<reference evidence="3 4" key="1">
    <citation type="submission" date="2020-07" db="EMBL/GenBank/DDBJ databases">
        <title>Genomic Encyclopedia of Type Strains, Phase IV (KMG-V): Genome sequencing to study the core and pangenomes of soil and plant-associated prokaryotes.</title>
        <authorList>
            <person name="Whitman W."/>
        </authorList>
    </citation>
    <scope>NUCLEOTIDE SEQUENCE [LARGE SCALE GENOMIC DNA]</scope>
    <source>
        <strain evidence="3 4">RH2WT43</strain>
    </source>
</reference>
<evidence type="ECO:0000259" key="2">
    <source>
        <dbReference type="PROSITE" id="PS50006"/>
    </source>
</evidence>
<dbReference type="InterPro" id="IPR032030">
    <property type="entry name" value="YscD_cytoplasmic_dom"/>
</dbReference>
<sequence length="270" mass="27704">MRLSFASGERADFSMDGGVVNLGSAGGNGVVLAGKDVAPWHARLALDARGIVLEVMDPTARTHVNGRPVREKALLRCGDTVCLGSTVIVLRAEPDAIGAATLPPVRAAAAAPTQPARVVLRGVSGRHFGKAIAVNQRLVVGTGAGCDLVLDESRVASRHAVVELEGDRLWLRNLDSGDGTLVNGIRVHNAAIHAGDQLAFEHSHFVVEAPGLPARGGATDPFGDVDAAAGDAGTPAADGEVVSAHGGIWWLIGAAALIAVLLVLLIHRGI</sequence>